<proteinExistence type="predicted"/>
<dbReference type="Pfam" id="PF01738">
    <property type="entry name" value="DLH"/>
    <property type="match status" value="1"/>
</dbReference>
<dbReference type="PANTHER" id="PTHR47668">
    <property type="entry name" value="DIENELACTONE HYDROLASE FAMILY PROTEIN (AFU_ORTHOLOGUE AFUA_6G01940)"/>
    <property type="match status" value="1"/>
</dbReference>
<dbReference type="OrthoDB" id="17560at2759"/>
<dbReference type="AlphaFoldDB" id="A0A8J2K4M0"/>
<gene>
    <name evidence="2" type="ORF">AFUS01_LOCUS19910</name>
</gene>
<evidence type="ECO:0000313" key="3">
    <source>
        <dbReference type="Proteomes" id="UP000708208"/>
    </source>
</evidence>
<sequence length="241" mass="27165">MSFNDACCTLPPIRSDYTPTGRVFKIGDLEVYETADTTPKKVLICAYDIFGVHPNIRQVSDILALAGFRVVIPDFFRGNKLDMANFDRSTIMAFVAEFGTWSNTVKPDFEKVIEHYKTQENITAFGVFGFCWGGRISIDASTEVPDISASALVHPSMWTNDDAETIKSATLLLPTKDEADMTQFYEILQKNLGADKTAHHRFDDMHHGFCGARGDFTDLVNRQRVNEAINLMKDFFRKNVV</sequence>
<evidence type="ECO:0000259" key="1">
    <source>
        <dbReference type="Pfam" id="PF01738"/>
    </source>
</evidence>
<protein>
    <recommendedName>
        <fullName evidence="1">Dienelactone hydrolase domain-containing protein</fullName>
    </recommendedName>
</protein>
<accession>A0A8J2K4M0</accession>
<dbReference type="InterPro" id="IPR002925">
    <property type="entry name" value="Dienelactn_hydro"/>
</dbReference>
<reference evidence="2" key="1">
    <citation type="submission" date="2021-06" db="EMBL/GenBank/DDBJ databases">
        <authorList>
            <person name="Hodson N. C."/>
            <person name="Mongue J. A."/>
            <person name="Jaron S. K."/>
        </authorList>
    </citation>
    <scope>NUCLEOTIDE SEQUENCE</scope>
</reference>
<dbReference type="GO" id="GO:0016787">
    <property type="term" value="F:hydrolase activity"/>
    <property type="evidence" value="ECO:0007669"/>
    <property type="project" value="InterPro"/>
</dbReference>
<keyword evidence="3" id="KW-1185">Reference proteome</keyword>
<evidence type="ECO:0000313" key="2">
    <source>
        <dbReference type="EMBL" id="CAG7731309.1"/>
    </source>
</evidence>
<feature type="domain" description="Dienelactone hydrolase" evidence="1">
    <location>
        <begin position="36"/>
        <end position="238"/>
    </location>
</feature>
<dbReference type="PANTHER" id="PTHR47668:SF1">
    <property type="entry name" value="DIENELACTONE HYDROLASE DOMAIN-CONTAINING PROTEIN-RELATED"/>
    <property type="match status" value="1"/>
</dbReference>
<name>A0A8J2K4M0_9HEXA</name>
<dbReference type="Proteomes" id="UP000708208">
    <property type="component" value="Unassembled WGS sequence"/>
</dbReference>
<organism evidence="2 3">
    <name type="scientific">Allacma fusca</name>
    <dbReference type="NCBI Taxonomy" id="39272"/>
    <lineage>
        <taxon>Eukaryota</taxon>
        <taxon>Metazoa</taxon>
        <taxon>Ecdysozoa</taxon>
        <taxon>Arthropoda</taxon>
        <taxon>Hexapoda</taxon>
        <taxon>Collembola</taxon>
        <taxon>Symphypleona</taxon>
        <taxon>Sminthuridae</taxon>
        <taxon>Allacma</taxon>
    </lineage>
</organism>
<comment type="caution">
    <text evidence="2">The sequence shown here is derived from an EMBL/GenBank/DDBJ whole genome shotgun (WGS) entry which is preliminary data.</text>
</comment>
<dbReference type="EMBL" id="CAJVCH010209861">
    <property type="protein sequence ID" value="CAG7731309.1"/>
    <property type="molecule type" value="Genomic_DNA"/>
</dbReference>